<feature type="non-terminal residue" evidence="1">
    <location>
        <position position="116"/>
    </location>
</feature>
<evidence type="ECO:0000313" key="1">
    <source>
        <dbReference type="EMBL" id="GAH10566.1"/>
    </source>
</evidence>
<organism evidence="1">
    <name type="scientific">marine sediment metagenome</name>
    <dbReference type="NCBI Taxonomy" id="412755"/>
    <lineage>
        <taxon>unclassified sequences</taxon>
        <taxon>metagenomes</taxon>
        <taxon>ecological metagenomes</taxon>
    </lineage>
</organism>
<dbReference type="AlphaFoldDB" id="X1CQ99"/>
<sequence>MRKIFGILLLVLLICFFVQANFLSEVNAKPYSEHKPAAKTGLVAGSVVSSAAYFPLKLIYAALGGVTSGLTYAISLGTDSETAKKIAIKSFTGDWYIHPNILTGEKKLNFGGPEVT</sequence>
<reference evidence="1" key="1">
    <citation type="journal article" date="2014" name="Front. Microbiol.">
        <title>High frequency of phylogenetically diverse reductive dehalogenase-homologous genes in deep subseafloor sedimentary metagenomes.</title>
        <authorList>
            <person name="Kawai M."/>
            <person name="Futagami T."/>
            <person name="Toyoda A."/>
            <person name="Takaki Y."/>
            <person name="Nishi S."/>
            <person name="Hori S."/>
            <person name="Arai W."/>
            <person name="Tsubouchi T."/>
            <person name="Morono Y."/>
            <person name="Uchiyama I."/>
            <person name="Ito T."/>
            <person name="Fujiyama A."/>
            <person name="Inagaki F."/>
            <person name="Takami H."/>
        </authorList>
    </citation>
    <scope>NUCLEOTIDE SEQUENCE</scope>
    <source>
        <strain evidence="1">Expedition CK06-06</strain>
    </source>
</reference>
<accession>X1CQ99</accession>
<proteinExistence type="predicted"/>
<dbReference type="EMBL" id="BART01032403">
    <property type="protein sequence ID" value="GAH10566.1"/>
    <property type="molecule type" value="Genomic_DNA"/>
</dbReference>
<comment type="caution">
    <text evidence="1">The sequence shown here is derived from an EMBL/GenBank/DDBJ whole genome shotgun (WGS) entry which is preliminary data.</text>
</comment>
<name>X1CQ99_9ZZZZ</name>
<protein>
    <submittedName>
        <fullName evidence="1">Uncharacterized protein</fullName>
    </submittedName>
</protein>
<gene>
    <name evidence="1" type="ORF">S01H4_56004</name>
</gene>